<evidence type="ECO:0000256" key="2">
    <source>
        <dbReference type="ARBA" id="ARBA00021622"/>
    </source>
</evidence>
<comment type="caution">
    <text evidence="5">The sequence shown here is derived from an EMBL/GenBank/DDBJ whole genome shotgun (WGS) entry which is preliminary data.</text>
</comment>
<sequence>MDEENDEKQHQPTAKRLEELRKKGNFLRSKDLLSGLNLMTALVLLSAMAPLARAILEQSFQRSFTAISDSDAFFAAPNALLAPLALQSLGLLVPFGLVLAIMAIAATCLFGKWGFSTELIRFKGERLNPFKNLKRIFSLQNAMELVKSTLKFVLILAALCAYVAVAWDDLHALVDVRDMHSVGHAFSLITWFFMMVAVAAVIIMSVDVLYAWFSYQKKTRMSFQEIRDEQKETDGNPEIKKRIRATQNAMSRQRIQQAVPLATVVITNPTHYAVALRYREHKDNAPEILAMGADHLAAQIRQLAISHGIPLYEAPPLARALYYSGKPGDTIHPELYLPVALVLSYLYQLKNYQAGQGPLPEYVHDLKVPEAFSTKGPRSPGS</sequence>
<keyword evidence="5" id="KW-0966">Cell projection</keyword>
<dbReference type="GO" id="GO:0005886">
    <property type="term" value="C:plasma membrane"/>
    <property type="evidence" value="ECO:0007669"/>
    <property type="project" value="TreeGrafter"/>
</dbReference>
<dbReference type="Pfam" id="PF01312">
    <property type="entry name" value="Bac_export_2"/>
    <property type="match status" value="1"/>
</dbReference>
<evidence type="ECO:0000256" key="4">
    <source>
        <dbReference type="ARBA" id="ARBA00025078"/>
    </source>
</evidence>
<keyword evidence="3" id="KW-1006">Bacterial flagellum protein export</keyword>
<dbReference type="RefSeq" id="WP_051550973.1">
    <property type="nucleotide sequence ID" value="NZ_CAAAHN010000001.1"/>
</dbReference>
<comment type="similarity">
    <text evidence="1">Belongs to the type III secretion exporter family.</text>
</comment>
<proteinExistence type="inferred from homology"/>
<dbReference type="PANTHER" id="PTHR30531:SF12">
    <property type="entry name" value="FLAGELLAR BIOSYNTHETIC PROTEIN FLHB"/>
    <property type="match status" value="1"/>
</dbReference>
<keyword evidence="3" id="KW-0653">Protein transport</keyword>
<protein>
    <recommendedName>
        <fullName evidence="2">Flagellar biosynthetic protein FlhB</fullName>
    </recommendedName>
</protein>
<evidence type="ECO:0000313" key="6">
    <source>
        <dbReference type="Proteomes" id="UP000054785"/>
    </source>
</evidence>
<dbReference type="Proteomes" id="UP000054785">
    <property type="component" value="Unassembled WGS sequence"/>
</dbReference>
<gene>
    <name evidence="5" type="ORF">Lgee_1020</name>
</gene>
<dbReference type="AlphaFoldDB" id="A0A0W0TXH3"/>
<dbReference type="Gene3D" id="3.40.1690.10">
    <property type="entry name" value="secretion proteins EscU"/>
    <property type="match status" value="1"/>
</dbReference>
<organism evidence="5 6">
    <name type="scientific">Legionella geestiana</name>
    <dbReference type="NCBI Taxonomy" id="45065"/>
    <lineage>
        <taxon>Bacteria</taxon>
        <taxon>Pseudomonadati</taxon>
        <taxon>Pseudomonadota</taxon>
        <taxon>Gammaproteobacteria</taxon>
        <taxon>Legionellales</taxon>
        <taxon>Legionellaceae</taxon>
        <taxon>Legionella</taxon>
    </lineage>
</organism>
<dbReference type="SUPFAM" id="SSF160544">
    <property type="entry name" value="EscU C-terminal domain-like"/>
    <property type="match status" value="1"/>
</dbReference>
<keyword evidence="5" id="KW-0282">Flagellum</keyword>
<evidence type="ECO:0000256" key="1">
    <source>
        <dbReference type="ARBA" id="ARBA00010690"/>
    </source>
</evidence>
<evidence type="ECO:0000313" key="5">
    <source>
        <dbReference type="EMBL" id="KTD00108.1"/>
    </source>
</evidence>
<dbReference type="PRINTS" id="PR00950">
    <property type="entry name" value="TYPE3IMSPROT"/>
</dbReference>
<evidence type="ECO:0000256" key="3">
    <source>
        <dbReference type="ARBA" id="ARBA00023225"/>
    </source>
</evidence>
<reference evidence="5 6" key="1">
    <citation type="submission" date="2015-11" db="EMBL/GenBank/DDBJ databases">
        <title>Genomic analysis of 38 Legionella species identifies large and diverse effector repertoires.</title>
        <authorList>
            <person name="Burstein D."/>
            <person name="Amaro F."/>
            <person name="Zusman T."/>
            <person name="Lifshitz Z."/>
            <person name="Cohen O."/>
            <person name="Gilbert J.A."/>
            <person name="Pupko T."/>
            <person name="Shuman H.A."/>
            <person name="Segal G."/>
        </authorList>
    </citation>
    <scope>NUCLEOTIDE SEQUENCE [LARGE SCALE GENOMIC DNA]</scope>
    <source>
        <strain evidence="5 6">ATCC 49504</strain>
    </source>
</reference>
<dbReference type="PATRIC" id="fig|45065.4.peg.1092"/>
<name>A0A0W0TXH3_9GAMM</name>
<dbReference type="PANTHER" id="PTHR30531">
    <property type="entry name" value="FLAGELLAR BIOSYNTHETIC PROTEIN FLHB"/>
    <property type="match status" value="1"/>
</dbReference>
<keyword evidence="6" id="KW-1185">Reference proteome</keyword>
<dbReference type="STRING" id="45065.Lgee_1020"/>
<dbReference type="InterPro" id="IPR029025">
    <property type="entry name" value="T3SS_substrate_exporter_C"/>
</dbReference>
<keyword evidence="3" id="KW-0813">Transport</keyword>
<dbReference type="EMBL" id="LNYC01000037">
    <property type="protein sequence ID" value="KTD00108.1"/>
    <property type="molecule type" value="Genomic_DNA"/>
</dbReference>
<accession>A0A0W0TXH3</accession>
<dbReference type="GO" id="GO:0009306">
    <property type="term" value="P:protein secretion"/>
    <property type="evidence" value="ECO:0007669"/>
    <property type="project" value="InterPro"/>
</dbReference>
<dbReference type="OrthoDB" id="9807950at2"/>
<comment type="function">
    <text evidence="4">Required for formation of the rod structure in the basal body of the flagellar apparatus. Together with FliI and FliH, may constitute the export apparatus of flagellin.</text>
</comment>
<dbReference type="InterPro" id="IPR006135">
    <property type="entry name" value="T3SS_substrate_exporter"/>
</dbReference>
<keyword evidence="5" id="KW-0969">Cilium</keyword>